<proteinExistence type="inferred from homology"/>
<dbReference type="Pfam" id="PF00294">
    <property type="entry name" value="PfkB"/>
    <property type="match status" value="1"/>
</dbReference>
<gene>
    <name evidence="5" type="ORF">BACI71_30019</name>
</gene>
<keyword evidence="2" id="KW-0808">Transferase</keyword>
<name>A0A653W3B8_BACMY</name>
<dbReference type="AlphaFoldDB" id="A0A653W3B8"/>
<dbReference type="Proteomes" id="UP000437562">
    <property type="component" value="Unassembled WGS sequence"/>
</dbReference>
<dbReference type="PANTHER" id="PTHR43320">
    <property type="entry name" value="SUGAR KINASE"/>
    <property type="match status" value="1"/>
</dbReference>
<dbReference type="InterPro" id="IPR052700">
    <property type="entry name" value="Carb_kinase_PfkB-like"/>
</dbReference>
<dbReference type="CDD" id="cd01166">
    <property type="entry name" value="KdgK"/>
    <property type="match status" value="1"/>
</dbReference>
<evidence type="ECO:0000259" key="4">
    <source>
        <dbReference type="Pfam" id="PF00294"/>
    </source>
</evidence>
<comment type="similarity">
    <text evidence="1">Belongs to the carbohydrate kinase PfkB family.</text>
</comment>
<sequence length="324" mass="35710">MLRLSTDNGISISDAIHFKAHYGGAEANVAINLSNLGHEATFVSKVPDSMLGIGAQRHLQKYGVNIKRMIVGGNRLGTYYIDSGVGERSSAVIYDRAHSSFASLQEIEWDLNQLFENVNVLHISGITPALSESVSEITLTLIKEAKARDIKVSFDVNFRSKLWNHEQASKVIAKILPYVDYCSAGKMDAIHLLSIEENQKGPSDIAYYYEKMHEKYSNIQVFYSTIREVQSASSNTLQGTLWKDGKIYVSKVHVMDPIVDRVGGGDSFSAGILHGICTGADPNYTVSFATAFSSLKHTVFGDSNPFTIKEVENLMNSCSAKINR</sequence>
<evidence type="ECO:0000313" key="6">
    <source>
        <dbReference type="Proteomes" id="UP000437562"/>
    </source>
</evidence>
<dbReference type="EMBL" id="CABWMC010000023">
    <property type="protein sequence ID" value="VXC12854.1"/>
    <property type="molecule type" value="Genomic_DNA"/>
</dbReference>
<dbReference type="InterPro" id="IPR029056">
    <property type="entry name" value="Ribokinase-like"/>
</dbReference>
<dbReference type="PANTHER" id="PTHR43320:SF2">
    <property type="entry name" value="2-DEHYDRO-3-DEOXYGLUCONOKINASE_2-DEHYDRO-3-DEOXYGALACTONOKINASE"/>
    <property type="match status" value="1"/>
</dbReference>
<reference evidence="5 6" key="1">
    <citation type="submission" date="2019-10" db="EMBL/GenBank/DDBJ databases">
        <authorList>
            <person name="Karimi E."/>
        </authorList>
    </citation>
    <scope>NUCLEOTIDE SEQUENCE [LARGE SCALE GENOMIC DNA]</scope>
    <source>
        <strain evidence="5">Bacillus sp. 71</strain>
    </source>
</reference>
<organism evidence="5 6">
    <name type="scientific">Bacillus mycoides</name>
    <dbReference type="NCBI Taxonomy" id="1405"/>
    <lineage>
        <taxon>Bacteria</taxon>
        <taxon>Bacillati</taxon>
        <taxon>Bacillota</taxon>
        <taxon>Bacilli</taxon>
        <taxon>Bacillales</taxon>
        <taxon>Bacillaceae</taxon>
        <taxon>Bacillus</taxon>
        <taxon>Bacillus cereus group</taxon>
    </lineage>
</organism>
<dbReference type="InterPro" id="IPR011611">
    <property type="entry name" value="PfkB_dom"/>
</dbReference>
<evidence type="ECO:0000256" key="1">
    <source>
        <dbReference type="ARBA" id="ARBA00010688"/>
    </source>
</evidence>
<dbReference type="Gene3D" id="3.40.1190.20">
    <property type="match status" value="1"/>
</dbReference>
<evidence type="ECO:0000313" key="5">
    <source>
        <dbReference type="EMBL" id="VXC12854.1"/>
    </source>
</evidence>
<feature type="domain" description="Carbohydrate kinase PfkB" evidence="4">
    <location>
        <begin position="14"/>
        <end position="305"/>
    </location>
</feature>
<evidence type="ECO:0000256" key="2">
    <source>
        <dbReference type="ARBA" id="ARBA00022679"/>
    </source>
</evidence>
<evidence type="ECO:0000256" key="3">
    <source>
        <dbReference type="ARBA" id="ARBA00022777"/>
    </source>
</evidence>
<protein>
    <recommendedName>
        <fullName evidence="4">Carbohydrate kinase PfkB domain-containing protein</fullName>
    </recommendedName>
</protein>
<keyword evidence="3" id="KW-0418">Kinase</keyword>
<accession>A0A653W3B8</accession>
<dbReference type="GO" id="GO:0016301">
    <property type="term" value="F:kinase activity"/>
    <property type="evidence" value="ECO:0007669"/>
    <property type="project" value="UniProtKB-KW"/>
</dbReference>
<dbReference type="SUPFAM" id="SSF53613">
    <property type="entry name" value="Ribokinase-like"/>
    <property type="match status" value="1"/>
</dbReference>